<proteinExistence type="predicted"/>
<gene>
    <name evidence="2" type="primary">LOC120284044</name>
</gene>
<dbReference type="RefSeq" id="XP_039146802.1">
    <property type="nucleotide sequence ID" value="XM_039290868.1"/>
</dbReference>
<sequence length="138" mass="15879">MEGQSSCGMGKLTPSNYSFCKRRMKDLLIVKDLYLPTMGKTKPGKMTDDEWEILHLKAAATIRQWVDASIFHHIYEDVKADELWNKLAAMYEKNTFRNKATKIRRLVNLKCKDGRSMTKHTSDFSVLGEPIDIYGDDS</sequence>
<reference evidence="2" key="1">
    <citation type="submission" date="2025-08" db="UniProtKB">
        <authorList>
            <consortium name="RefSeq"/>
        </authorList>
    </citation>
    <scope>IDENTIFICATION</scope>
</reference>
<dbReference type="GeneID" id="120284044"/>
<evidence type="ECO:0000313" key="2">
    <source>
        <dbReference type="RefSeq" id="XP_039146802.1"/>
    </source>
</evidence>
<dbReference type="Pfam" id="PF14223">
    <property type="entry name" value="Retrotran_gag_2"/>
    <property type="match status" value="1"/>
</dbReference>
<dbReference type="Proteomes" id="UP001515500">
    <property type="component" value="Chromosome 19"/>
</dbReference>
<accession>A0AB40D7P9</accession>
<keyword evidence="1" id="KW-1185">Reference proteome</keyword>
<organism evidence="1 2">
    <name type="scientific">Dioscorea cayennensis subsp. rotundata</name>
    <name type="common">White Guinea yam</name>
    <name type="synonym">Dioscorea rotundata</name>
    <dbReference type="NCBI Taxonomy" id="55577"/>
    <lineage>
        <taxon>Eukaryota</taxon>
        <taxon>Viridiplantae</taxon>
        <taxon>Streptophyta</taxon>
        <taxon>Embryophyta</taxon>
        <taxon>Tracheophyta</taxon>
        <taxon>Spermatophyta</taxon>
        <taxon>Magnoliopsida</taxon>
        <taxon>Liliopsida</taxon>
        <taxon>Dioscoreales</taxon>
        <taxon>Dioscoreaceae</taxon>
        <taxon>Dioscorea</taxon>
    </lineage>
</organism>
<evidence type="ECO:0000313" key="1">
    <source>
        <dbReference type="Proteomes" id="UP001515500"/>
    </source>
</evidence>
<dbReference type="AlphaFoldDB" id="A0AB40D7P9"/>
<protein>
    <submittedName>
        <fullName evidence="2">Uncharacterized protein LOC120284044</fullName>
    </submittedName>
</protein>
<name>A0AB40D7P9_DIOCR</name>